<evidence type="ECO:0000256" key="1">
    <source>
        <dbReference type="SAM" id="Phobius"/>
    </source>
</evidence>
<keyword evidence="1" id="KW-0472">Membrane</keyword>
<reference evidence="2" key="1">
    <citation type="journal article" date="2020" name="Nature">
        <title>Giant virus diversity and host interactions through global metagenomics.</title>
        <authorList>
            <person name="Schulz F."/>
            <person name="Roux S."/>
            <person name="Paez-Espino D."/>
            <person name="Jungbluth S."/>
            <person name="Walsh D.A."/>
            <person name="Denef V.J."/>
            <person name="McMahon K.D."/>
            <person name="Konstantinidis K.T."/>
            <person name="Eloe-Fadrosh E.A."/>
            <person name="Kyrpides N.C."/>
            <person name="Woyke T."/>
        </authorList>
    </citation>
    <scope>NUCLEOTIDE SEQUENCE</scope>
    <source>
        <strain evidence="2">GVMAG-M-3300010160-26</strain>
    </source>
</reference>
<keyword evidence="1" id="KW-1133">Transmembrane helix</keyword>
<dbReference type="AlphaFoldDB" id="A0A6C0BD02"/>
<accession>A0A6C0BD02</accession>
<feature type="transmembrane region" description="Helical" evidence="1">
    <location>
        <begin position="37"/>
        <end position="56"/>
    </location>
</feature>
<evidence type="ECO:0008006" key="3">
    <source>
        <dbReference type="Google" id="ProtNLM"/>
    </source>
</evidence>
<name>A0A6C0BD02_9ZZZZ</name>
<proteinExistence type="predicted"/>
<evidence type="ECO:0000313" key="2">
    <source>
        <dbReference type="EMBL" id="QHS89631.1"/>
    </source>
</evidence>
<protein>
    <recommendedName>
        <fullName evidence="3">SMODS and SLOG-associating 2TM effector domain-containing protein</fullName>
    </recommendedName>
</protein>
<sequence length="267" mass="30495">MEWTDETEVYCRSIGEKALSYYWLNSQEAKKYRYTMWQLNIVMNILAILSALAGVIQSIKPSIYGNVASAMLGILTAAIVKYQTSSKFRDLIDVHKNLSNEFFILHDDIRHQLILMPSLRKEVAGFIDVIRNKFNNLHMQLPELSNDIIKQFNEFNKDTGISKPDIVGKLEHIMVTKSAEERSKINNLTPVIVPIDKLSLGSKVINSLRLIGTSSSQRNPRDTFNTNTEEEEISYIVEKNKTVNNKINYTPSNNIPYISKVLHKTAD</sequence>
<organism evidence="2">
    <name type="scientific">viral metagenome</name>
    <dbReference type="NCBI Taxonomy" id="1070528"/>
    <lineage>
        <taxon>unclassified sequences</taxon>
        <taxon>metagenomes</taxon>
        <taxon>organismal metagenomes</taxon>
    </lineage>
</organism>
<dbReference type="EMBL" id="MN739115">
    <property type="protein sequence ID" value="QHS89631.1"/>
    <property type="molecule type" value="Genomic_DNA"/>
</dbReference>
<keyword evidence="1" id="KW-0812">Transmembrane</keyword>
<feature type="transmembrane region" description="Helical" evidence="1">
    <location>
        <begin position="62"/>
        <end position="80"/>
    </location>
</feature>